<dbReference type="EMBL" id="LDZF01000033">
    <property type="protein sequence ID" value="KMK11132.1"/>
    <property type="molecule type" value="Genomic_DNA"/>
</dbReference>
<organism evidence="1 2">
    <name type="scientific">Pluralibacter gergoviae</name>
    <name type="common">Enterobacter gergoviae</name>
    <dbReference type="NCBI Taxonomy" id="61647"/>
    <lineage>
        <taxon>Bacteria</taxon>
        <taxon>Pseudomonadati</taxon>
        <taxon>Pseudomonadota</taxon>
        <taxon>Gammaproteobacteria</taxon>
        <taxon>Enterobacterales</taxon>
        <taxon>Enterobacteriaceae</taxon>
        <taxon>Pluralibacter</taxon>
    </lineage>
</organism>
<accession>A0A0J5NRY8</accession>
<proteinExistence type="predicted"/>
<dbReference type="Proteomes" id="UP000036196">
    <property type="component" value="Unassembled WGS sequence"/>
</dbReference>
<gene>
    <name evidence="1" type="ORF">ABW06_22730</name>
</gene>
<dbReference type="Pfam" id="PF05565">
    <property type="entry name" value="Sipho_Gp157"/>
    <property type="match status" value="1"/>
</dbReference>
<evidence type="ECO:0000313" key="1">
    <source>
        <dbReference type="EMBL" id="KMK11132.1"/>
    </source>
</evidence>
<protein>
    <submittedName>
        <fullName evidence="1">Prophage protein</fullName>
    </submittedName>
</protein>
<dbReference type="AlphaFoldDB" id="A0A0J5NRY8"/>
<dbReference type="InterPro" id="IPR008840">
    <property type="entry name" value="Sipho_Gp157"/>
</dbReference>
<sequence length="160" mass="17433">MTALYQIANDFAKLSDSGMVPELIADTLDGIEWELEAKVEQILAVCKNETAYAEALKEESKRLAERAKSAENRVASMKEYIARSLETAGKKSMKAGVHQVTVRAPSESVEITDASSLPVEFVEYETNIKADKMAIKHQLKAGVDIPGAVLKVGKPALIIK</sequence>
<comment type="caution">
    <text evidence="1">The sequence shown here is derived from an EMBL/GenBank/DDBJ whole genome shotgun (WGS) entry which is preliminary data.</text>
</comment>
<name>A0A0J5NRY8_PLUGE</name>
<dbReference type="PATRIC" id="fig|61647.15.peg.3450"/>
<reference evidence="1 2" key="1">
    <citation type="submission" date="2015-05" db="EMBL/GenBank/DDBJ databases">
        <title>Genome sequences of Pluralibacter gergoviae.</title>
        <authorList>
            <person name="Greninger A.L."/>
            <person name="Miller S."/>
        </authorList>
    </citation>
    <scope>NUCLEOTIDE SEQUENCE [LARGE SCALE GENOMIC DNA]</scope>
    <source>
        <strain evidence="1 2">JS81F13</strain>
    </source>
</reference>
<evidence type="ECO:0000313" key="2">
    <source>
        <dbReference type="Proteomes" id="UP000036196"/>
    </source>
</evidence>
<keyword evidence="2" id="KW-1185">Reference proteome</keyword>
<dbReference type="RefSeq" id="WP_048280705.1">
    <property type="nucleotide sequence ID" value="NZ_LDZF01000033.1"/>
</dbReference>